<evidence type="ECO:0008006" key="3">
    <source>
        <dbReference type="Google" id="ProtNLM"/>
    </source>
</evidence>
<evidence type="ECO:0000313" key="1">
    <source>
        <dbReference type="EMBL" id="PKK63969.1"/>
    </source>
</evidence>
<dbReference type="VEuPathDB" id="FungiDB:FUN_022706"/>
<organism evidence="1 2">
    <name type="scientific">Rhizophagus irregularis</name>
    <dbReference type="NCBI Taxonomy" id="588596"/>
    <lineage>
        <taxon>Eukaryota</taxon>
        <taxon>Fungi</taxon>
        <taxon>Fungi incertae sedis</taxon>
        <taxon>Mucoromycota</taxon>
        <taxon>Glomeromycotina</taxon>
        <taxon>Glomeromycetes</taxon>
        <taxon>Glomerales</taxon>
        <taxon>Glomeraceae</taxon>
        <taxon>Rhizophagus</taxon>
    </lineage>
</organism>
<proteinExistence type="predicted"/>
<gene>
    <name evidence="1" type="ORF">RhiirC2_716605</name>
</gene>
<accession>A0A2N1MQR3</accession>
<dbReference type="Proteomes" id="UP000233469">
    <property type="component" value="Unassembled WGS sequence"/>
</dbReference>
<reference evidence="1 2" key="1">
    <citation type="submission" date="2016-04" db="EMBL/GenBank/DDBJ databases">
        <title>Genome analyses suggest a sexual origin of heterokaryosis in a supposedly ancient asexual fungus.</title>
        <authorList>
            <person name="Ropars J."/>
            <person name="Sedzielewska K."/>
            <person name="Noel J."/>
            <person name="Charron P."/>
            <person name="Farinelli L."/>
            <person name="Marton T."/>
            <person name="Kruger M."/>
            <person name="Pelin A."/>
            <person name="Brachmann A."/>
            <person name="Corradi N."/>
        </authorList>
    </citation>
    <scope>NUCLEOTIDE SEQUENCE [LARGE SCALE GENOMIC DNA]</scope>
    <source>
        <strain evidence="1 2">C2</strain>
    </source>
</reference>
<dbReference type="Gene3D" id="1.10.510.10">
    <property type="entry name" value="Transferase(Phosphotransferase) domain 1"/>
    <property type="match status" value="1"/>
</dbReference>
<dbReference type="InterPro" id="IPR011009">
    <property type="entry name" value="Kinase-like_dom_sf"/>
</dbReference>
<reference evidence="1 2" key="2">
    <citation type="submission" date="2017-10" db="EMBL/GenBank/DDBJ databases">
        <title>Extensive intraspecific genome diversity in a model arbuscular mycorrhizal fungus.</title>
        <authorList>
            <person name="Chen E.C.H."/>
            <person name="Morin E."/>
            <person name="Baudet D."/>
            <person name="Noel J."/>
            <person name="Ndikumana S."/>
            <person name="Charron P."/>
            <person name="St-Onge C."/>
            <person name="Giorgi J."/>
            <person name="Grigoriev I.V."/>
            <person name="Roux C."/>
            <person name="Martin F.M."/>
            <person name="Corradi N."/>
        </authorList>
    </citation>
    <scope>NUCLEOTIDE SEQUENCE [LARGE SCALE GENOMIC DNA]</scope>
    <source>
        <strain evidence="1 2">C2</strain>
    </source>
</reference>
<dbReference type="SUPFAM" id="SSF56112">
    <property type="entry name" value="Protein kinase-like (PK-like)"/>
    <property type="match status" value="1"/>
</dbReference>
<sequence length="140" mass="16368">MAFFDLGSEEKYLTHPRHIGKELQLPSNYVTLPGLLKMIKIPDERYYSLVLGYAEGDLNILKDMREKPSLDTDHKYIALYEKCWQHDPHERPEIDQIISELNNIEPLVVLYDFSSDTTKKSESEEVNVPSYDCDINKYNL</sequence>
<dbReference type="AlphaFoldDB" id="A0A2N1MQR3"/>
<protein>
    <recommendedName>
        <fullName evidence="3">Serine-threonine/tyrosine-protein kinase catalytic domain-containing protein</fullName>
    </recommendedName>
</protein>
<evidence type="ECO:0000313" key="2">
    <source>
        <dbReference type="Proteomes" id="UP000233469"/>
    </source>
</evidence>
<dbReference type="EMBL" id="LLXL01001532">
    <property type="protein sequence ID" value="PKK63969.1"/>
    <property type="molecule type" value="Genomic_DNA"/>
</dbReference>
<name>A0A2N1MQR3_9GLOM</name>
<comment type="caution">
    <text evidence="1">The sequence shown here is derived from an EMBL/GenBank/DDBJ whole genome shotgun (WGS) entry which is preliminary data.</text>
</comment>